<reference evidence="2" key="1">
    <citation type="submission" date="2016-11" db="UniProtKB">
        <authorList>
            <consortium name="WormBaseParasite"/>
        </authorList>
    </citation>
    <scope>IDENTIFICATION</scope>
</reference>
<dbReference type="Pfam" id="PF07914">
    <property type="entry name" value="DUF1679"/>
    <property type="match status" value="2"/>
</dbReference>
<evidence type="ECO:0000313" key="2">
    <source>
        <dbReference type="WBParaSite" id="Csp11.Scaffold629.g7605.t1"/>
    </source>
</evidence>
<dbReference type="PANTHER" id="PTHR23020">
    <property type="entry name" value="UNCHARACTERIZED NUCLEAR HORMONE RECEPTOR-RELATED"/>
    <property type="match status" value="1"/>
</dbReference>
<dbReference type="Proteomes" id="UP000095282">
    <property type="component" value="Unplaced"/>
</dbReference>
<dbReference type="AlphaFoldDB" id="A0A1I7UBA5"/>
<dbReference type="WBParaSite" id="Csp11.Scaffold629.g7605.t1">
    <property type="protein sequence ID" value="Csp11.Scaffold629.g7605.t1"/>
    <property type="gene ID" value="Csp11.Scaffold629.g7605"/>
</dbReference>
<sequence length="327" mass="37164">MTTTSILNPGNGVFGTHVSLEDVNLAIREQMRIDNELTSESKMEVIGDGNGFSSIVILITCQWTTPSEDLPTKIILKILCFEHIKKMVEKAKEEGYFQIDEEMEKQMEEHFEVSVQRIHNQEINVYEVLMKNASESLLTPKVYFTRKFGGENTTKGFIGMEYIEGSGIRHSHENSSLEDIQPILKAIAGIQAMDISEEDLEKIKEGSSFKETAGRMMNVDGMKGIFEQSKKMDPERLTERIERIQSYGSKILDTEMAFNLNKVVAKKSYRMFYPIGGLALIPLFGPAVDMKLVSIDEKKASEYRRVVVEKVTCLLEDVENFYLESIL</sequence>
<dbReference type="InterPro" id="IPR011009">
    <property type="entry name" value="Kinase-like_dom_sf"/>
</dbReference>
<keyword evidence="1" id="KW-1185">Reference proteome</keyword>
<dbReference type="SUPFAM" id="SSF56112">
    <property type="entry name" value="Protein kinase-like (PK-like)"/>
    <property type="match status" value="1"/>
</dbReference>
<dbReference type="STRING" id="1561998.A0A1I7UBA5"/>
<dbReference type="PANTHER" id="PTHR23020:SF42">
    <property type="entry name" value="CHK KINASE-LIKE DOMAIN-CONTAINING PROTEIN"/>
    <property type="match status" value="1"/>
</dbReference>
<proteinExistence type="predicted"/>
<name>A0A1I7UBA5_9PELO</name>
<dbReference type="InterPro" id="IPR052961">
    <property type="entry name" value="Oxido-Kinase-like_Enzymes"/>
</dbReference>
<protein>
    <submittedName>
        <fullName evidence="2">CHK domain-containing protein</fullName>
    </submittedName>
</protein>
<evidence type="ECO:0000313" key="1">
    <source>
        <dbReference type="Proteomes" id="UP000095282"/>
    </source>
</evidence>
<dbReference type="eggNOG" id="ENOG502QVFS">
    <property type="taxonomic scope" value="Eukaryota"/>
</dbReference>
<accession>A0A1I7UBA5</accession>
<organism evidence="1 2">
    <name type="scientific">Caenorhabditis tropicalis</name>
    <dbReference type="NCBI Taxonomy" id="1561998"/>
    <lineage>
        <taxon>Eukaryota</taxon>
        <taxon>Metazoa</taxon>
        <taxon>Ecdysozoa</taxon>
        <taxon>Nematoda</taxon>
        <taxon>Chromadorea</taxon>
        <taxon>Rhabditida</taxon>
        <taxon>Rhabditina</taxon>
        <taxon>Rhabditomorpha</taxon>
        <taxon>Rhabditoidea</taxon>
        <taxon>Rhabditidae</taxon>
        <taxon>Peloderinae</taxon>
        <taxon>Caenorhabditis</taxon>
    </lineage>
</organism>
<dbReference type="InterPro" id="IPR012877">
    <property type="entry name" value="Dhs-27"/>
</dbReference>